<accession>A0A2G5HJ75</accession>
<protein>
    <recommendedName>
        <fullName evidence="6">GPI anchored protein</fullName>
    </recommendedName>
</protein>
<evidence type="ECO:0000313" key="3">
    <source>
        <dbReference type="EMBL" id="WPB02584.1"/>
    </source>
</evidence>
<dbReference type="EMBL" id="CP134187">
    <property type="protein sequence ID" value="WPB02584.1"/>
    <property type="molecule type" value="Genomic_DNA"/>
</dbReference>
<feature type="chain" id="PRO_5013875528" description="GPI anchored protein" evidence="1">
    <location>
        <begin position="17"/>
        <end position="222"/>
    </location>
</feature>
<evidence type="ECO:0000313" key="4">
    <source>
        <dbReference type="Proteomes" id="UP000230605"/>
    </source>
</evidence>
<reference evidence="3 5" key="2">
    <citation type="submission" date="2023-09" db="EMBL/GenBank/DDBJ databases">
        <title>Complete-Gapless Cercospora beticola genome.</title>
        <authorList>
            <person name="Wyatt N.A."/>
            <person name="Spanner R.E."/>
            <person name="Bolton M.D."/>
        </authorList>
    </citation>
    <scope>NUCLEOTIDE SEQUENCE [LARGE SCALE GENOMIC DNA]</scope>
    <source>
        <strain evidence="3">Cb09-40</strain>
    </source>
</reference>
<evidence type="ECO:0000313" key="2">
    <source>
        <dbReference type="EMBL" id="PIA92611.1"/>
    </source>
</evidence>
<evidence type="ECO:0008006" key="6">
    <source>
        <dbReference type="Google" id="ProtNLM"/>
    </source>
</evidence>
<dbReference type="EMBL" id="LKMD01000105">
    <property type="protein sequence ID" value="PIA92611.1"/>
    <property type="molecule type" value="Genomic_DNA"/>
</dbReference>
<dbReference type="PANTHER" id="PTHR40640:SF1">
    <property type="entry name" value="ANCHORED GLYCOPROTEIN, PUTATIVE (AFU_ORTHOLOGUE AFUA_8G04860)-RELATED"/>
    <property type="match status" value="1"/>
</dbReference>
<dbReference type="PANTHER" id="PTHR40640">
    <property type="entry name" value="ANCHORED GLYCOPROTEIN, PUTATIVE (AFU_ORTHOLOGUE AFUA_8G04860)-RELATED"/>
    <property type="match status" value="1"/>
</dbReference>
<dbReference type="Proteomes" id="UP000230605">
    <property type="component" value="Chromosome 4"/>
</dbReference>
<evidence type="ECO:0000256" key="1">
    <source>
        <dbReference type="SAM" id="SignalP"/>
    </source>
</evidence>
<dbReference type="Proteomes" id="UP001302367">
    <property type="component" value="Chromosome 4"/>
</dbReference>
<feature type="signal peptide" evidence="1">
    <location>
        <begin position="1"/>
        <end position="16"/>
    </location>
</feature>
<dbReference type="OrthoDB" id="4991875at2759"/>
<gene>
    <name evidence="2" type="ORF">CB0940_05265</name>
    <name evidence="3" type="ORF">RHO25_007220</name>
</gene>
<name>A0A2G5HJ75_CERBT</name>
<evidence type="ECO:0000313" key="5">
    <source>
        <dbReference type="Proteomes" id="UP001302367"/>
    </source>
</evidence>
<organism evidence="2 4">
    <name type="scientific">Cercospora beticola</name>
    <name type="common">Sugarbeet leaf spot fungus</name>
    <dbReference type="NCBI Taxonomy" id="122368"/>
    <lineage>
        <taxon>Eukaryota</taxon>
        <taxon>Fungi</taxon>
        <taxon>Dikarya</taxon>
        <taxon>Ascomycota</taxon>
        <taxon>Pezizomycotina</taxon>
        <taxon>Dothideomycetes</taxon>
        <taxon>Dothideomycetidae</taxon>
        <taxon>Mycosphaerellales</taxon>
        <taxon>Mycosphaerellaceae</taxon>
        <taxon>Cercospora</taxon>
    </lineage>
</organism>
<sequence length="222" mass="21986">MRAAVIAASLAAGAWAQDVTPLTTASSTSATGSPSPTGTSIVSLFLPMGSPDQIEASIISASPNHTAFALGCGNNVSTSDCGWDPPITVTEGESTIIWTNTHKGQEDVSATIPFMTLECALVGAHTTESPINGASSAVCTARSTINNLGVVASTTVLASTEISYMPVTITAGMEKIAAASEYAATAVYESETSSAGAPAMTGMAALGLSGVAGLGVAVLGVL</sequence>
<dbReference type="AlphaFoldDB" id="A0A2G5HJ75"/>
<keyword evidence="5" id="KW-1185">Reference proteome</keyword>
<keyword evidence="1" id="KW-0732">Signal</keyword>
<proteinExistence type="predicted"/>
<reference evidence="2 4" key="1">
    <citation type="submission" date="2015-10" db="EMBL/GenBank/DDBJ databases">
        <title>The cercosporin biosynthetic gene cluster was horizontally transferred to several fungal lineages and shown to be expanded in Cercospora beticola based on microsynteny with recipient genomes.</title>
        <authorList>
            <person name="De Jonge R."/>
            <person name="Ebert M.K."/>
            <person name="Suttle J.C."/>
            <person name="Jurick Ii W.M."/>
            <person name="Secor G.A."/>
            <person name="Thomma B.P."/>
            <person name="Van De Peer Y."/>
            <person name="Bolton M.D."/>
        </authorList>
    </citation>
    <scope>NUCLEOTIDE SEQUENCE [LARGE SCALE GENOMIC DNA]</scope>
    <source>
        <strain evidence="2 4">09-40</strain>
    </source>
</reference>